<feature type="compositionally biased region" description="Polar residues" evidence="2">
    <location>
        <begin position="112"/>
        <end position="123"/>
    </location>
</feature>
<name>A0A1X7UFD2_AMPQE</name>
<comment type="similarity">
    <text evidence="1">Belongs to the complex I NDUFA12 subunit family.</text>
</comment>
<dbReference type="GO" id="GO:0005739">
    <property type="term" value="C:mitochondrion"/>
    <property type="evidence" value="ECO:0007669"/>
    <property type="project" value="TreeGrafter"/>
</dbReference>
<dbReference type="GO" id="GO:0045271">
    <property type="term" value="C:respiratory chain complex I"/>
    <property type="evidence" value="ECO:0007669"/>
    <property type="project" value="InterPro"/>
</dbReference>
<evidence type="ECO:0000256" key="2">
    <source>
        <dbReference type="SAM" id="MobiDB-lite"/>
    </source>
</evidence>
<protein>
    <recommendedName>
        <fullName evidence="5">NADH dehydrogenase [ubiquinone] 1 alpha subcomplex subunit 12</fullName>
    </recommendedName>
</protein>
<sequence>MLRWLKDILRPLGRSHVELKGTDLNGNRYFEKITPSGRVRRSVESSVSNHKHFKYTQDSIPPEWDRWLRGLTDTPPTVKDQLRRLAEIELMKKKVKELETAKDDVAGALEQGTESDGHASSRSFRGPAETSDVPLRSGKDFTPSSWKPND</sequence>
<proteinExistence type="inferred from homology"/>
<dbReference type="AlphaFoldDB" id="A0A1X7UFD2"/>
<reference evidence="4" key="1">
    <citation type="journal article" date="2010" name="Nature">
        <title>The Amphimedon queenslandica genome and the evolution of animal complexity.</title>
        <authorList>
            <person name="Srivastava M."/>
            <person name="Simakov O."/>
            <person name="Chapman J."/>
            <person name="Fahey B."/>
            <person name="Gauthier M.E."/>
            <person name="Mitros T."/>
            <person name="Richards G.S."/>
            <person name="Conaco C."/>
            <person name="Dacre M."/>
            <person name="Hellsten U."/>
            <person name="Larroux C."/>
            <person name="Putnam N.H."/>
            <person name="Stanke M."/>
            <person name="Adamska M."/>
            <person name="Darling A."/>
            <person name="Degnan S.M."/>
            <person name="Oakley T.H."/>
            <person name="Plachetzki D.C."/>
            <person name="Zhai Y."/>
            <person name="Adamski M."/>
            <person name="Calcino A."/>
            <person name="Cummins S.F."/>
            <person name="Goodstein D.M."/>
            <person name="Harris C."/>
            <person name="Jackson D.J."/>
            <person name="Leys S.P."/>
            <person name="Shu S."/>
            <person name="Woodcroft B.J."/>
            <person name="Vervoort M."/>
            <person name="Kosik K.S."/>
            <person name="Manning G."/>
            <person name="Degnan B.M."/>
            <person name="Rokhsar D.S."/>
        </authorList>
    </citation>
    <scope>NUCLEOTIDE SEQUENCE [LARGE SCALE GENOMIC DNA]</scope>
</reference>
<dbReference type="OMA" id="HKTWAGQ"/>
<dbReference type="PANTHER" id="PTHR32470">
    <property type="entry name" value="ADH DEHYDROGENASE [UBIQUINONE] 1 ALPHA SUBCOMPLEX ASSEMBLY FACTOR 2"/>
    <property type="match status" value="1"/>
</dbReference>
<dbReference type="Proteomes" id="UP000007879">
    <property type="component" value="Unassembled WGS sequence"/>
</dbReference>
<dbReference type="EnsemblMetazoa" id="Aqu2.1.26669_001">
    <property type="protein sequence ID" value="Aqu2.1.26669_001"/>
    <property type="gene ID" value="Aqu2.1.26669"/>
</dbReference>
<feature type="region of interest" description="Disordered" evidence="2">
    <location>
        <begin position="105"/>
        <end position="150"/>
    </location>
</feature>
<dbReference type="STRING" id="400682.A0A1X7UFD2"/>
<evidence type="ECO:0000313" key="3">
    <source>
        <dbReference type="EnsemblMetazoa" id="Aqu2.1.26669_001"/>
    </source>
</evidence>
<keyword evidence="4" id="KW-1185">Reference proteome</keyword>
<gene>
    <name evidence="3" type="primary">105313465</name>
</gene>
<reference evidence="3" key="2">
    <citation type="submission" date="2017-05" db="UniProtKB">
        <authorList>
            <consortium name="EnsemblMetazoa"/>
        </authorList>
    </citation>
    <scope>IDENTIFICATION</scope>
</reference>
<accession>A0A1X7UFD2</accession>
<dbReference type="GO" id="GO:0032981">
    <property type="term" value="P:mitochondrial respiratory chain complex I assembly"/>
    <property type="evidence" value="ECO:0007669"/>
    <property type="project" value="TreeGrafter"/>
</dbReference>
<organism evidence="3">
    <name type="scientific">Amphimedon queenslandica</name>
    <name type="common">Sponge</name>
    <dbReference type="NCBI Taxonomy" id="400682"/>
    <lineage>
        <taxon>Eukaryota</taxon>
        <taxon>Metazoa</taxon>
        <taxon>Porifera</taxon>
        <taxon>Demospongiae</taxon>
        <taxon>Heteroscleromorpha</taxon>
        <taxon>Haplosclerida</taxon>
        <taxon>Niphatidae</taxon>
        <taxon>Amphimedon</taxon>
    </lineage>
</organism>
<dbReference type="KEGG" id="aqu:105313465"/>
<dbReference type="Pfam" id="PF05071">
    <property type="entry name" value="NDUFA12"/>
    <property type="match status" value="1"/>
</dbReference>
<dbReference type="PANTHER" id="PTHR32470:SF2">
    <property type="entry name" value="NADH DEHYDROGENASE [UBIQUINONE] 1 ALPHA SUBCOMPLEX ASSEMBLY FACTOR 2"/>
    <property type="match status" value="1"/>
</dbReference>
<evidence type="ECO:0000313" key="4">
    <source>
        <dbReference type="Proteomes" id="UP000007879"/>
    </source>
</evidence>
<evidence type="ECO:0008006" key="5">
    <source>
        <dbReference type="Google" id="ProtNLM"/>
    </source>
</evidence>
<dbReference type="OrthoDB" id="10255576at2759"/>
<dbReference type="InterPro" id="IPR052618">
    <property type="entry name" value="ComplexI_NDUFA12"/>
</dbReference>
<evidence type="ECO:0000256" key="1">
    <source>
        <dbReference type="ARBA" id="ARBA00007355"/>
    </source>
</evidence>
<dbReference type="EnsemblMetazoa" id="XM_019998936.1">
    <property type="protein sequence ID" value="XP_019854495.1"/>
    <property type="gene ID" value="LOC105313465"/>
</dbReference>
<dbReference type="InterPro" id="IPR007763">
    <property type="entry name" value="NDUFA12"/>
</dbReference>
<dbReference type="InParanoid" id="A0A1X7UFD2"/>